<proteinExistence type="predicted"/>
<protein>
    <submittedName>
        <fullName evidence="4">Centromere/microtubule-binding protein cbf5</fullName>
    </submittedName>
</protein>
<feature type="compositionally biased region" description="Basic and acidic residues" evidence="1">
    <location>
        <begin position="357"/>
        <end position="377"/>
    </location>
</feature>
<evidence type="ECO:0000256" key="1">
    <source>
        <dbReference type="SAM" id="MobiDB-lite"/>
    </source>
</evidence>
<keyword evidence="2" id="KW-0812">Transmembrane</keyword>
<dbReference type="GeneID" id="92051831"/>
<evidence type="ECO:0000313" key="5">
    <source>
        <dbReference type="Proteomes" id="UP001433268"/>
    </source>
</evidence>
<evidence type="ECO:0000256" key="3">
    <source>
        <dbReference type="SAM" id="SignalP"/>
    </source>
</evidence>
<keyword evidence="2" id="KW-0472">Membrane</keyword>
<comment type="caution">
    <text evidence="4">The sequence shown here is derived from an EMBL/GenBank/DDBJ whole genome shotgun (WGS) entry which is preliminary data.</text>
</comment>
<keyword evidence="5" id="KW-1185">Reference proteome</keyword>
<reference evidence="4 5" key="1">
    <citation type="submission" date="2023-01" db="EMBL/GenBank/DDBJ databases">
        <title>Analysis of 21 Apiospora genomes using comparative genomics revels a genus with tremendous synthesis potential of carbohydrate active enzymes and secondary metabolites.</title>
        <authorList>
            <person name="Sorensen T."/>
        </authorList>
    </citation>
    <scope>NUCLEOTIDE SEQUENCE [LARGE SCALE GENOMIC DNA]</scope>
    <source>
        <strain evidence="4 5">CBS 114990</strain>
    </source>
</reference>
<feature type="chain" id="PRO_5046773181" evidence="3">
    <location>
        <begin position="20"/>
        <end position="439"/>
    </location>
</feature>
<dbReference type="EMBL" id="JAQQWN010000010">
    <property type="protein sequence ID" value="KAK8062360.1"/>
    <property type="molecule type" value="Genomic_DNA"/>
</dbReference>
<feature type="transmembrane region" description="Helical" evidence="2">
    <location>
        <begin position="220"/>
        <end position="246"/>
    </location>
</feature>
<accession>A0ABR1UWD2</accession>
<name>A0ABR1UWD2_9PEZI</name>
<feature type="signal peptide" evidence="3">
    <location>
        <begin position="1"/>
        <end position="19"/>
    </location>
</feature>
<evidence type="ECO:0000256" key="2">
    <source>
        <dbReference type="SAM" id="Phobius"/>
    </source>
</evidence>
<gene>
    <name evidence="4" type="ORF">PG997_014457</name>
</gene>
<dbReference type="Proteomes" id="UP001433268">
    <property type="component" value="Unassembled WGS sequence"/>
</dbReference>
<sequence length="439" mass="47821">MRFLLAGAALGASFQCASALRVAPGSQCSVQCGNVLDSTSDNDIVCKDADYTAVSAGQVFQKCISCESTSDYVSSTSVPQQTDLGSMLYNMRYAMDYCIFDDRGNKDIGSCLTSRACGPLQQALEIDRLSPNASTFSYCSLWNFDFSEQCSNCLNFLETGGHILNNYLRVLEGACRISPKPGLTLGLDGDIFSLTNPVNVSTPTPTAEFKSHGPAGPLSLGAIVGVVIGGVVAILAFMGCCVVWNGKRRRKAFLRKREEMQKTWPSPAPGSEMFQTPVNQQQPLRNWGDTPLSQRPLRGWDESPITPVTEHTYPGRYVSPYGSQFTSPVSAAHTPGPNSGWPAEKAAQNIGVAISPDSEHGHNAFWGDKKGKDREQHQQQQQQQQHHYHHGNENEDAYEMQEGVGSAGGHSQHQVLQYQHQVAPFLEHPGYGRRGPTTS</sequence>
<feature type="region of interest" description="Disordered" evidence="1">
    <location>
        <begin position="355"/>
        <end position="392"/>
    </location>
</feature>
<evidence type="ECO:0000313" key="4">
    <source>
        <dbReference type="EMBL" id="KAK8062360.1"/>
    </source>
</evidence>
<keyword evidence="2" id="KW-1133">Transmembrane helix</keyword>
<organism evidence="4 5">
    <name type="scientific">Apiospora hydei</name>
    <dbReference type="NCBI Taxonomy" id="1337664"/>
    <lineage>
        <taxon>Eukaryota</taxon>
        <taxon>Fungi</taxon>
        <taxon>Dikarya</taxon>
        <taxon>Ascomycota</taxon>
        <taxon>Pezizomycotina</taxon>
        <taxon>Sordariomycetes</taxon>
        <taxon>Xylariomycetidae</taxon>
        <taxon>Amphisphaeriales</taxon>
        <taxon>Apiosporaceae</taxon>
        <taxon>Apiospora</taxon>
    </lineage>
</organism>
<dbReference type="RefSeq" id="XP_066660959.1">
    <property type="nucleotide sequence ID" value="XM_066818771.1"/>
</dbReference>
<keyword evidence="3" id="KW-0732">Signal</keyword>